<name>A0ABT7SGP5_9CELL</name>
<dbReference type="InterPro" id="IPR047789">
    <property type="entry name" value="CU044_5270-like"/>
</dbReference>
<keyword evidence="2" id="KW-0472">Membrane</keyword>
<evidence type="ECO:0000256" key="2">
    <source>
        <dbReference type="SAM" id="Phobius"/>
    </source>
</evidence>
<sequence length="328" mass="33915">MNLDTLLDETAPTYRPPSDAVLGRARAALDAQIRVSEQHVAAVARRSRRRRRTVVAIASVAAAAALVVAPVVGLGGSRPDSAQAAAVLTAAGAAAAEQPGGWSDAAYWHVVSEQQDGDGPAYHREIWLGRLVPGVLEDARLEDHRAGGPVRTIPLDATVFDAGAAVDWAGLYALPTDPDALERVLRAGSAGAGPDPDTELWVVVGDLLRETPASPQLRAALWDVAARVPGVTVVGTVQDHAGRTGKAVERTMPGSGRERLILDTSDGRLLEQVDYGPSGGARYRQTILSQGPAATAPAADPQQPKSAQPSVSPDGDTAPACGGTPKAC</sequence>
<gene>
    <name evidence="3" type="ORF">QRT04_10280</name>
</gene>
<evidence type="ECO:0000313" key="4">
    <source>
        <dbReference type="Proteomes" id="UP001529338"/>
    </source>
</evidence>
<dbReference type="EMBL" id="JAUCGQ010000001">
    <property type="protein sequence ID" value="MDM7855316.1"/>
    <property type="molecule type" value="Genomic_DNA"/>
</dbReference>
<keyword evidence="2" id="KW-1133">Transmembrane helix</keyword>
<dbReference type="NCBIfam" id="NF038083">
    <property type="entry name" value="CU044_5270_fam"/>
    <property type="match status" value="1"/>
</dbReference>
<feature type="transmembrane region" description="Helical" evidence="2">
    <location>
        <begin position="54"/>
        <end position="75"/>
    </location>
</feature>
<comment type="caution">
    <text evidence="3">The sequence shown here is derived from an EMBL/GenBank/DDBJ whole genome shotgun (WGS) entry which is preliminary data.</text>
</comment>
<dbReference type="RefSeq" id="WP_289455122.1">
    <property type="nucleotide sequence ID" value="NZ_JAUCGQ010000001.1"/>
</dbReference>
<evidence type="ECO:0000313" key="3">
    <source>
        <dbReference type="EMBL" id="MDM7855316.1"/>
    </source>
</evidence>
<keyword evidence="2" id="KW-0812">Transmembrane</keyword>
<evidence type="ECO:0000256" key="1">
    <source>
        <dbReference type="SAM" id="MobiDB-lite"/>
    </source>
</evidence>
<feature type="compositionally biased region" description="Low complexity" evidence="1">
    <location>
        <begin position="290"/>
        <end position="304"/>
    </location>
</feature>
<protein>
    <submittedName>
        <fullName evidence="3">CU044_5270 family protein</fullName>
    </submittedName>
</protein>
<reference evidence="3 4" key="1">
    <citation type="submission" date="2023-06" db="EMBL/GenBank/DDBJ databases">
        <title>Cellulomonas sp. MW4 Whole genome sequence.</title>
        <authorList>
            <person name="Park S."/>
        </authorList>
    </citation>
    <scope>NUCLEOTIDE SEQUENCE [LARGE SCALE GENOMIC DNA]</scope>
    <source>
        <strain evidence="3 4">MW4</strain>
    </source>
</reference>
<accession>A0ABT7SGP5</accession>
<proteinExistence type="predicted"/>
<dbReference type="Proteomes" id="UP001529338">
    <property type="component" value="Unassembled WGS sequence"/>
</dbReference>
<feature type="region of interest" description="Disordered" evidence="1">
    <location>
        <begin position="290"/>
        <end position="328"/>
    </location>
</feature>
<organism evidence="3 4">
    <name type="scientific">Cellulomonas alba</name>
    <dbReference type="NCBI Taxonomy" id="3053467"/>
    <lineage>
        <taxon>Bacteria</taxon>
        <taxon>Bacillati</taxon>
        <taxon>Actinomycetota</taxon>
        <taxon>Actinomycetes</taxon>
        <taxon>Micrococcales</taxon>
        <taxon>Cellulomonadaceae</taxon>
        <taxon>Cellulomonas</taxon>
    </lineage>
</organism>
<keyword evidence="4" id="KW-1185">Reference proteome</keyword>